<dbReference type="GO" id="GO:0140359">
    <property type="term" value="F:ABC-type transporter activity"/>
    <property type="evidence" value="ECO:0007669"/>
    <property type="project" value="InterPro"/>
</dbReference>
<keyword evidence="4 6" id="KW-1133">Transmembrane helix</keyword>
<evidence type="ECO:0000256" key="5">
    <source>
        <dbReference type="ARBA" id="ARBA00023136"/>
    </source>
</evidence>
<dbReference type="EMBL" id="AYKF01000103">
    <property type="protein sequence ID" value="ROO26111.1"/>
    <property type="molecule type" value="Genomic_DNA"/>
</dbReference>
<name>A0A423PKN0_9GAMM</name>
<dbReference type="RefSeq" id="WP_123591877.1">
    <property type="nucleotide sequence ID" value="NZ_AYKF01000103.1"/>
</dbReference>
<feature type="transmembrane region" description="Helical" evidence="6">
    <location>
        <begin position="60"/>
        <end position="84"/>
    </location>
</feature>
<protein>
    <submittedName>
        <fullName evidence="7">ABC transporter permease</fullName>
    </submittedName>
</protein>
<feature type="transmembrane region" description="Helical" evidence="6">
    <location>
        <begin position="104"/>
        <end position="128"/>
    </location>
</feature>
<evidence type="ECO:0000256" key="6">
    <source>
        <dbReference type="SAM" id="Phobius"/>
    </source>
</evidence>
<evidence type="ECO:0000256" key="4">
    <source>
        <dbReference type="ARBA" id="ARBA00022989"/>
    </source>
</evidence>
<organism evidence="7 8">
    <name type="scientific">Salinisphaera orenii YIM 95161</name>
    <dbReference type="NCBI Taxonomy" id="1051139"/>
    <lineage>
        <taxon>Bacteria</taxon>
        <taxon>Pseudomonadati</taxon>
        <taxon>Pseudomonadota</taxon>
        <taxon>Gammaproteobacteria</taxon>
        <taxon>Salinisphaerales</taxon>
        <taxon>Salinisphaeraceae</taxon>
        <taxon>Salinisphaera</taxon>
    </lineage>
</organism>
<gene>
    <name evidence="7" type="ORF">SAHL_13210</name>
</gene>
<evidence type="ECO:0000313" key="8">
    <source>
        <dbReference type="Proteomes" id="UP000285123"/>
    </source>
</evidence>
<dbReference type="Proteomes" id="UP000285123">
    <property type="component" value="Unassembled WGS sequence"/>
</dbReference>
<sequence>MSVMLAIARHEWSRLFVSPLAWMLLAITQLLTGLLFALSLTDLSLNPQRIGEYDGVSELVGAGLFRFATVVLLLVVPLLTMRAFAEERKSGNLELMLAAPVSPFALVLGKFAGTMGYLTVMWALIGLMPLSLLTSTPLDVGLLAAGLLGLWLVMAAFTAVGVFISALTREPTLAAIGTLGALLLLWLIYALSTMDWQPVVLGTTLPLADAAEALSLIGHHDALLRGIFASADLLYFVIFTACFLALAAVRIDMERH</sequence>
<dbReference type="GO" id="GO:0005886">
    <property type="term" value="C:plasma membrane"/>
    <property type="evidence" value="ECO:0007669"/>
    <property type="project" value="UniProtKB-SubCell"/>
</dbReference>
<comment type="subcellular location">
    <subcellularLocation>
        <location evidence="1">Cell membrane</location>
        <topology evidence="1">Multi-pass membrane protein</topology>
    </subcellularLocation>
</comment>
<feature type="transmembrane region" description="Helical" evidence="6">
    <location>
        <begin position="140"/>
        <end position="166"/>
    </location>
</feature>
<dbReference type="AlphaFoldDB" id="A0A423PKN0"/>
<dbReference type="Pfam" id="PF12679">
    <property type="entry name" value="ABC2_membrane_2"/>
    <property type="match status" value="1"/>
</dbReference>
<evidence type="ECO:0000256" key="2">
    <source>
        <dbReference type="ARBA" id="ARBA00022475"/>
    </source>
</evidence>
<feature type="transmembrane region" description="Helical" evidence="6">
    <location>
        <begin position="173"/>
        <end position="191"/>
    </location>
</feature>
<dbReference type="OrthoDB" id="9794512at2"/>
<comment type="caution">
    <text evidence="7">The sequence shown here is derived from an EMBL/GenBank/DDBJ whole genome shotgun (WGS) entry which is preliminary data.</text>
</comment>
<dbReference type="InterPro" id="IPR051449">
    <property type="entry name" value="ABC-2_transporter_component"/>
</dbReference>
<evidence type="ECO:0000313" key="7">
    <source>
        <dbReference type="EMBL" id="ROO26111.1"/>
    </source>
</evidence>
<feature type="transmembrane region" description="Helical" evidence="6">
    <location>
        <begin position="20"/>
        <end position="40"/>
    </location>
</feature>
<feature type="transmembrane region" description="Helical" evidence="6">
    <location>
        <begin position="233"/>
        <end position="251"/>
    </location>
</feature>
<keyword evidence="5 6" id="KW-0472">Membrane</keyword>
<evidence type="ECO:0000256" key="3">
    <source>
        <dbReference type="ARBA" id="ARBA00022692"/>
    </source>
</evidence>
<reference evidence="7 8" key="1">
    <citation type="submission" date="2013-10" db="EMBL/GenBank/DDBJ databases">
        <title>Salinisphaera halophila YIM 95161 Genome Sequencing.</title>
        <authorList>
            <person name="Lai Q."/>
            <person name="Li C."/>
            <person name="Shao Z."/>
        </authorList>
    </citation>
    <scope>NUCLEOTIDE SEQUENCE [LARGE SCALE GENOMIC DNA]</scope>
    <source>
        <strain evidence="7 8">YIM 95161</strain>
    </source>
</reference>
<accession>A0A423PKN0</accession>
<evidence type="ECO:0000256" key="1">
    <source>
        <dbReference type="ARBA" id="ARBA00004651"/>
    </source>
</evidence>
<dbReference type="PANTHER" id="PTHR30294:SF29">
    <property type="entry name" value="MULTIDRUG ABC TRANSPORTER PERMEASE YBHS-RELATED"/>
    <property type="match status" value="1"/>
</dbReference>
<proteinExistence type="predicted"/>
<keyword evidence="3 6" id="KW-0812">Transmembrane</keyword>
<keyword evidence="2" id="KW-1003">Cell membrane</keyword>
<dbReference type="PANTHER" id="PTHR30294">
    <property type="entry name" value="MEMBRANE COMPONENT OF ABC TRANSPORTER YHHJ-RELATED"/>
    <property type="match status" value="1"/>
</dbReference>